<dbReference type="PANTHER" id="PTHR24068">
    <property type="entry name" value="UBIQUITIN-CONJUGATING ENZYME E2"/>
    <property type="match status" value="1"/>
</dbReference>
<dbReference type="SMART" id="SM00212">
    <property type="entry name" value="UBCc"/>
    <property type="match status" value="1"/>
</dbReference>
<dbReference type="EMBL" id="JAAABM010000006">
    <property type="protein sequence ID" value="KAF7676889.1"/>
    <property type="molecule type" value="Genomic_DNA"/>
</dbReference>
<name>A0A8H7B5N9_9PLEO</name>
<dbReference type="Gene3D" id="3.10.110.10">
    <property type="entry name" value="Ubiquitin Conjugating Enzyme"/>
    <property type="match status" value="1"/>
</dbReference>
<dbReference type="InterPro" id="IPR008011">
    <property type="entry name" value="Complex1_LYR_dom"/>
</dbReference>
<evidence type="ECO:0000313" key="4">
    <source>
        <dbReference type="Proteomes" id="UP000596902"/>
    </source>
</evidence>
<dbReference type="CDD" id="cd23807">
    <property type="entry name" value="UEV_UBE2V"/>
    <property type="match status" value="1"/>
</dbReference>
<keyword evidence="4" id="KW-1185">Reference proteome</keyword>
<dbReference type="InterPro" id="IPR046896">
    <property type="entry name" value="Cup1-like_N"/>
</dbReference>
<dbReference type="RefSeq" id="XP_038787098.1">
    <property type="nucleotide sequence ID" value="XM_038930148.1"/>
</dbReference>
<reference evidence="3" key="1">
    <citation type="submission" date="2020-01" db="EMBL/GenBank/DDBJ databases">
        <authorList>
            <person name="Feng Z.H.Z."/>
        </authorList>
    </citation>
    <scope>NUCLEOTIDE SEQUENCE</scope>
    <source>
        <strain evidence="3">CBS107.38</strain>
    </source>
</reference>
<feature type="domain" description="UBC core" evidence="2">
    <location>
        <begin position="6"/>
        <end position="162"/>
    </location>
</feature>
<dbReference type="Pfam" id="PF05347">
    <property type="entry name" value="Complex1_LYR"/>
    <property type="match status" value="1"/>
</dbReference>
<protein>
    <recommendedName>
        <fullName evidence="2">UBC core domain-containing protein</fullName>
    </recommendedName>
</protein>
<dbReference type="FunFam" id="3.10.110.10:FF:000026">
    <property type="entry name" value="Ubiquitin-conjugating enzyme E2 variant"/>
    <property type="match status" value="1"/>
</dbReference>
<dbReference type="GeneID" id="62203326"/>
<dbReference type="Pfam" id="PF00179">
    <property type="entry name" value="UQ_con"/>
    <property type="match status" value="1"/>
</dbReference>
<evidence type="ECO:0000313" key="3">
    <source>
        <dbReference type="EMBL" id="KAF7676889.1"/>
    </source>
</evidence>
<dbReference type="Proteomes" id="UP000596902">
    <property type="component" value="Unassembled WGS sequence"/>
</dbReference>
<evidence type="ECO:0000256" key="1">
    <source>
        <dbReference type="ARBA" id="ARBA00022786"/>
    </source>
</evidence>
<reference evidence="3" key="2">
    <citation type="submission" date="2020-08" db="EMBL/GenBank/DDBJ databases">
        <title>Draft Genome Sequence of Cumin Blight Pathogen Alternaria burnsii.</title>
        <authorList>
            <person name="Feng Z."/>
        </authorList>
    </citation>
    <scope>NUCLEOTIDE SEQUENCE</scope>
    <source>
        <strain evidence="3">CBS107.38</strain>
    </source>
</reference>
<comment type="caution">
    <text evidence="3">The sequence shown here is derived from an EMBL/GenBank/DDBJ whole genome shotgun (WGS) entry which is preliminary data.</text>
</comment>
<organism evidence="3 4">
    <name type="scientific">Alternaria burnsii</name>
    <dbReference type="NCBI Taxonomy" id="1187904"/>
    <lineage>
        <taxon>Eukaryota</taxon>
        <taxon>Fungi</taxon>
        <taxon>Dikarya</taxon>
        <taxon>Ascomycota</taxon>
        <taxon>Pezizomycotina</taxon>
        <taxon>Dothideomycetes</taxon>
        <taxon>Pleosporomycetidae</taxon>
        <taxon>Pleosporales</taxon>
        <taxon>Pleosporineae</taxon>
        <taxon>Pleosporaceae</taxon>
        <taxon>Alternaria</taxon>
        <taxon>Alternaria sect. Alternaria</taxon>
    </lineage>
</organism>
<evidence type="ECO:0000259" key="2">
    <source>
        <dbReference type="PROSITE" id="PS50127"/>
    </source>
</evidence>
<gene>
    <name evidence="3" type="ORF">GT037_005101</name>
</gene>
<dbReference type="GO" id="GO:0006301">
    <property type="term" value="P:DNA damage tolerance"/>
    <property type="evidence" value="ECO:0007669"/>
    <property type="project" value="UniProtKB-ARBA"/>
</dbReference>
<dbReference type="CDD" id="cd20273">
    <property type="entry name" value="Complex1_LYR_unchar"/>
    <property type="match status" value="1"/>
</dbReference>
<proteinExistence type="predicted"/>
<sequence>MGAKVPRNFRLLEELEKGEKGLGAEACSYGLDNGDDLLMSDWNGTILGPPHSVHENRIYSVSIHCGPDYPDTPPEIKFTSKINLPCVNPQNGKVDASKLPCLAQWKRDFTMETILIELRRHSAGTILYSTLRHAQASQHHQAISCMPRFLQPKKSTQHRVAAIALYRALLSRCSSAPLPDDDRVSLRNAIRNKFRRNRKIQSPYQLGLSFKAGYQTLDHLDASATGDATSTSILTRLVSRLPCALTRILPIKPRRETPPDPLKERLARLPPEKAVLNVRPYAQTSGPRHVPILASANGIPFLRLTKPQPPALSQVLHQRLERKTELFDTMVLLDNWWLPICQQEDKWDVLMNEQLKKREDTVRWTDAVRLSQSENREAYEKDLKKDRQITRKMQRIVDMETELALKEGQTIIRGRRRHPIRVIKPES</sequence>
<keyword evidence="1" id="KW-0833">Ubl conjugation pathway</keyword>
<dbReference type="PROSITE" id="PS50127">
    <property type="entry name" value="UBC_2"/>
    <property type="match status" value="1"/>
</dbReference>
<dbReference type="AlphaFoldDB" id="A0A8H7B5N9"/>
<dbReference type="InterPro" id="IPR016135">
    <property type="entry name" value="UBQ-conjugating_enzyme/RWD"/>
</dbReference>
<dbReference type="InterPro" id="IPR000608">
    <property type="entry name" value="UBC"/>
</dbReference>
<dbReference type="SUPFAM" id="SSF54495">
    <property type="entry name" value="UBC-like"/>
    <property type="match status" value="1"/>
</dbReference>
<accession>A0A8H7B5N9</accession>